<reference evidence="2" key="1">
    <citation type="submission" date="2016-03" db="EMBL/GenBank/DDBJ databases">
        <authorList>
            <person name="Guldener U."/>
        </authorList>
    </citation>
    <scope>NUCLEOTIDE SEQUENCE [LARGE SCALE GENOMIC DNA]</scope>
    <source>
        <strain evidence="2">04CH-RAC-A.6.1</strain>
    </source>
</reference>
<dbReference type="Proteomes" id="UP000178912">
    <property type="component" value="Unassembled WGS sequence"/>
</dbReference>
<dbReference type="OrthoDB" id="3562700at2759"/>
<accession>A0A1E1LTX1</accession>
<gene>
    <name evidence="1" type="ORF">RAG0_17551</name>
</gene>
<organism evidence="1 2">
    <name type="scientific">Rhynchosporium agropyri</name>
    <dbReference type="NCBI Taxonomy" id="914238"/>
    <lineage>
        <taxon>Eukaryota</taxon>
        <taxon>Fungi</taxon>
        <taxon>Dikarya</taxon>
        <taxon>Ascomycota</taxon>
        <taxon>Pezizomycotina</taxon>
        <taxon>Leotiomycetes</taxon>
        <taxon>Helotiales</taxon>
        <taxon>Ploettnerulaceae</taxon>
        <taxon>Rhynchosporium</taxon>
    </lineage>
</organism>
<name>A0A1E1LTX1_9HELO</name>
<dbReference type="AlphaFoldDB" id="A0A1E1LTX1"/>
<protein>
    <submittedName>
        <fullName evidence="1">Uncharacterized protein</fullName>
    </submittedName>
</protein>
<evidence type="ECO:0000313" key="1">
    <source>
        <dbReference type="EMBL" id="CZT13941.1"/>
    </source>
</evidence>
<proteinExistence type="predicted"/>
<dbReference type="EMBL" id="FJUX01000252">
    <property type="protein sequence ID" value="CZT13941.1"/>
    <property type="molecule type" value="Genomic_DNA"/>
</dbReference>
<evidence type="ECO:0000313" key="2">
    <source>
        <dbReference type="Proteomes" id="UP000178912"/>
    </source>
</evidence>
<sequence length="120" mass="13736">MSSIKAVSDRPSRLFVEAFWTILEGITLLLKVSNMMEIKRTSTPLPERYIFEVTCAALEELWTVKIQPDILVESSITLSLAARKLLRGIAFQLTYHQCLLLCCIKWEFSANEAIDRTWAV</sequence>
<keyword evidence="2" id="KW-1185">Reference proteome</keyword>